<dbReference type="Proteomes" id="UP001165060">
    <property type="component" value="Unassembled WGS sequence"/>
</dbReference>
<name>A0ABQ6MRA9_9STRA</name>
<protein>
    <submittedName>
        <fullName evidence="1">Uncharacterized protein</fullName>
    </submittedName>
</protein>
<evidence type="ECO:0000313" key="2">
    <source>
        <dbReference type="Proteomes" id="UP001165060"/>
    </source>
</evidence>
<proteinExistence type="predicted"/>
<gene>
    <name evidence="1" type="ORF">TeGR_g14956</name>
</gene>
<keyword evidence="2" id="KW-1185">Reference proteome</keyword>
<organism evidence="1 2">
    <name type="scientific">Tetraparma gracilis</name>
    <dbReference type="NCBI Taxonomy" id="2962635"/>
    <lineage>
        <taxon>Eukaryota</taxon>
        <taxon>Sar</taxon>
        <taxon>Stramenopiles</taxon>
        <taxon>Ochrophyta</taxon>
        <taxon>Bolidophyceae</taxon>
        <taxon>Parmales</taxon>
        <taxon>Triparmaceae</taxon>
        <taxon>Tetraparma</taxon>
    </lineage>
</organism>
<accession>A0ABQ6MRA9</accession>
<reference evidence="1 2" key="1">
    <citation type="journal article" date="2023" name="Commun. Biol.">
        <title>Genome analysis of Parmales, the sister group of diatoms, reveals the evolutionary specialization of diatoms from phago-mixotrophs to photoautotrophs.</title>
        <authorList>
            <person name="Ban H."/>
            <person name="Sato S."/>
            <person name="Yoshikawa S."/>
            <person name="Yamada K."/>
            <person name="Nakamura Y."/>
            <person name="Ichinomiya M."/>
            <person name="Sato N."/>
            <person name="Blanc-Mathieu R."/>
            <person name="Endo H."/>
            <person name="Kuwata A."/>
            <person name="Ogata H."/>
        </authorList>
    </citation>
    <scope>NUCLEOTIDE SEQUENCE [LARGE SCALE GENOMIC DNA]</scope>
</reference>
<evidence type="ECO:0000313" key="1">
    <source>
        <dbReference type="EMBL" id="GMI31272.1"/>
    </source>
</evidence>
<comment type="caution">
    <text evidence="1">The sequence shown here is derived from an EMBL/GenBank/DDBJ whole genome shotgun (WGS) entry which is preliminary data.</text>
</comment>
<dbReference type="EMBL" id="BRYB01004453">
    <property type="protein sequence ID" value="GMI31272.1"/>
    <property type="molecule type" value="Genomic_DNA"/>
</dbReference>
<sequence length="229" mass="25069">MCPFRCPDVNFSPSSMPENSDILTSLGRFAAEFQVTGTPPDKSKVSSVATDLERAHSGWMGLLSTMSSSRDFQAREYYTMCVRHVERKGSSLPDISAGILWQVSAMRAFAAGLPPPLPPPSVQRAMEQQSASPSGFPDLTMGDFSAEPFDASALAASPLVAQEFRQLRADHKSLLDLGARSTRLELDNLVKKEFKEETEAFLSKMTLDVSGFEELLEETHAAMRKEASS</sequence>